<name>A0A177CVR3_9PLEO</name>
<organism evidence="4 5">
    <name type="scientific">Paraphaeosphaeria sporulosa</name>
    <dbReference type="NCBI Taxonomy" id="1460663"/>
    <lineage>
        <taxon>Eukaryota</taxon>
        <taxon>Fungi</taxon>
        <taxon>Dikarya</taxon>
        <taxon>Ascomycota</taxon>
        <taxon>Pezizomycotina</taxon>
        <taxon>Dothideomycetes</taxon>
        <taxon>Pleosporomycetidae</taxon>
        <taxon>Pleosporales</taxon>
        <taxon>Massarineae</taxon>
        <taxon>Didymosphaeriaceae</taxon>
        <taxon>Paraphaeosphaeria</taxon>
    </lineage>
</organism>
<evidence type="ECO:0000256" key="3">
    <source>
        <dbReference type="PROSITE-ProRule" id="PRU00023"/>
    </source>
</evidence>
<dbReference type="SUPFAM" id="SSF48403">
    <property type="entry name" value="Ankyrin repeat"/>
    <property type="match status" value="1"/>
</dbReference>
<evidence type="ECO:0000313" key="5">
    <source>
        <dbReference type="Proteomes" id="UP000077069"/>
    </source>
</evidence>
<dbReference type="PANTHER" id="PTHR24171:SF8">
    <property type="entry name" value="BRCA1-ASSOCIATED RING DOMAIN PROTEIN 1"/>
    <property type="match status" value="1"/>
</dbReference>
<sequence length="235" mass="25245">GWTPLMTAVRNGNLSAVQLLVSAGADLEATSSDKDYEAFTPLIAAIHEKHSAIASHLISAGAALNVHDKWGYTPINRAGQAGLLSIVRLLVEHGESVDEQNNKTGWSVISEAAWHGFPDVVDYLAEAGADLETRDGNRDTSLQKASINGSTECVRRLLAHGANPNTHNYWDWTPLHDAGIRGYAGIVELLLKAGADMEARNSRAEGENTALILSSKDKESVRLFVDHGADLDAKN</sequence>
<reference evidence="4 5" key="1">
    <citation type="submission" date="2016-05" db="EMBL/GenBank/DDBJ databases">
        <title>Comparative analysis of secretome profiles of manganese(II)-oxidizing ascomycete fungi.</title>
        <authorList>
            <consortium name="DOE Joint Genome Institute"/>
            <person name="Zeiner C.A."/>
            <person name="Purvine S.O."/>
            <person name="Zink E.M."/>
            <person name="Wu S."/>
            <person name="Pasa-Tolic L."/>
            <person name="Chaput D.L."/>
            <person name="Haridas S."/>
            <person name="Grigoriev I.V."/>
            <person name="Santelli C.M."/>
            <person name="Hansel C.M."/>
        </authorList>
    </citation>
    <scope>NUCLEOTIDE SEQUENCE [LARGE SCALE GENOMIC DNA]</scope>
    <source>
        <strain evidence="4 5">AP3s5-JAC2a</strain>
    </source>
</reference>
<dbReference type="PRINTS" id="PR01415">
    <property type="entry name" value="ANKYRIN"/>
</dbReference>
<protein>
    <submittedName>
        <fullName evidence="4">Ankyrin</fullName>
    </submittedName>
</protein>
<dbReference type="GO" id="GO:0004842">
    <property type="term" value="F:ubiquitin-protein transferase activity"/>
    <property type="evidence" value="ECO:0007669"/>
    <property type="project" value="TreeGrafter"/>
</dbReference>
<dbReference type="Proteomes" id="UP000077069">
    <property type="component" value="Unassembled WGS sequence"/>
</dbReference>
<feature type="repeat" description="ANK" evidence="3">
    <location>
        <begin position="170"/>
        <end position="202"/>
    </location>
</feature>
<feature type="non-terminal residue" evidence="4">
    <location>
        <position position="1"/>
    </location>
</feature>
<keyword evidence="2 3" id="KW-0040">ANK repeat</keyword>
<dbReference type="RefSeq" id="XP_018042010.1">
    <property type="nucleotide sequence ID" value="XM_018173454.1"/>
</dbReference>
<dbReference type="EMBL" id="KV441548">
    <property type="protein sequence ID" value="OAG11645.1"/>
    <property type="molecule type" value="Genomic_DNA"/>
</dbReference>
<proteinExistence type="predicted"/>
<accession>A0A177CVR3</accession>
<dbReference type="STRING" id="1460663.A0A177CVR3"/>
<dbReference type="InParanoid" id="A0A177CVR3"/>
<evidence type="ECO:0000256" key="2">
    <source>
        <dbReference type="ARBA" id="ARBA00023043"/>
    </source>
</evidence>
<dbReference type="AlphaFoldDB" id="A0A177CVR3"/>
<feature type="repeat" description="ANK" evidence="3">
    <location>
        <begin position="37"/>
        <end position="69"/>
    </location>
</feature>
<dbReference type="PANTHER" id="PTHR24171">
    <property type="entry name" value="ANKYRIN REPEAT DOMAIN-CONTAINING PROTEIN 39-RELATED"/>
    <property type="match status" value="1"/>
</dbReference>
<keyword evidence="1" id="KW-0677">Repeat</keyword>
<dbReference type="Pfam" id="PF12796">
    <property type="entry name" value="Ank_2"/>
    <property type="match status" value="1"/>
</dbReference>
<dbReference type="PROSITE" id="PS50297">
    <property type="entry name" value="ANK_REP_REGION"/>
    <property type="match status" value="4"/>
</dbReference>
<dbReference type="InterPro" id="IPR002110">
    <property type="entry name" value="Ankyrin_rpt"/>
</dbReference>
<dbReference type="PROSITE" id="PS50088">
    <property type="entry name" value="ANK_REPEAT"/>
    <property type="match status" value="6"/>
</dbReference>
<feature type="repeat" description="ANK" evidence="3">
    <location>
        <begin position="137"/>
        <end position="169"/>
    </location>
</feature>
<dbReference type="InterPro" id="IPR036770">
    <property type="entry name" value="Ankyrin_rpt-contain_sf"/>
</dbReference>
<feature type="non-terminal residue" evidence="4">
    <location>
        <position position="235"/>
    </location>
</feature>
<dbReference type="SMART" id="SM00248">
    <property type="entry name" value="ANK"/>
    <property type="match status" value="7"/>
</dbReference>
<dbReference type="OrthoDB" id="539213at2759"/>
<feature type="repeat" description="ANK" evidence="3">
    <location>
        <begin position="104"/>
        <end position="136"/>
    </location>
</feature>
<evidence type="ECO:0000256" key="1">
    <source>
        <dbReference type="ARBA" id="ARBA00022737"/>
    </source>
</evidence>
<feature type="repeat" description="ANK" evidence="3">
    <location>
        <begin position="1"/>
        <end position="32"/>
    </location>
</feature>
<dbReference type="GeneID" id="28756940"/>
<dbReference type="Pfam" id="PF13637">
    <property type="entry name" value="Ank_4"/>
    <property type="match status" value="1"/>
</dbReference>
<evidence type="ECO:0000313" key="4">
    <source>
        <dbReference type="EMBL" id="OAG11645.1"/>
    </source>
</evidence>
<dbReference type="GO" id="GO:0085020">
    <property type="term" value="P:protein K6-linked ubiquitination"/>
    <property type="evidence" value="ECO:0007669"/>
    <property type="project" value="TreeGrafter"/>
</dbReference>
<feature type="repeat" description="ANK" evidence="3">
    <location>
        <begin position="70"/>
        <end position="102"/>
    </location>
</feature>
<keyword evidence="5" id="KW-1185">Reference proteome</keyword>
<dbReference type="Pfam" id="PF00023">
    <property type="entry name" value="Ank"/>
    <property type="match status" value="1"/>
</dbReference>
<gene>
    <name evidence="4" type="ORF">CC84DRAFT_1049379</name>
</gene>
<dbReference type="Gene3D" id="1.25.40.20">
    <property type="entry name" value="Ankyrin repeat-containing domain"/>
    <property type="match status" value="2"/>
</dbReference>